<keyword evidence="3" id="KW-1185">Reference proteome</keyword>
<evidence type="ECO:0000313" key="2">
    <source>
        <dbReference type="EMBL" id="AOM77375.1"/>
    </source>
</evidence>
<sequence length="156" mass="18406">MKLTVICLLFFVLFNAKNATAQKEKKQKDTVYYLLDTTSVPINDRMFEISEEAGKKVYVLQCRCYPWEMNPVFFSRPHKDGDTRHISTIDFQRLKKITLVQLIDIAFEYGKDKIDKTDFYFIEPSEDKFKVMKTYLLQSRKPRGKTITIETIKPSN</sequence>
<accession>A0A1D7QFH2</accession>
<feature type="signal peptide" evidence="1">
    <location>
        <begin position="1"/>
        <end position="21"/>
    </location>
</feature>
<proteinExistence type="predicted"/>
<reference evidence="2 3" key="1">
    <citation type="submission" date="2016-08" db="EMBL/GenBank/DDBJ databases">
        <authorList>
            <person name="Seilhamer J.J."/>
        </authorList>
    </citation>
    <scope>NUCLEOTIDE SEQUENCE [LARGE SCALE GENOMIC DNA]</scope>
    <source>
        <strain evidence="2 3">DX4</strain>
    </source>
</reference>
<name>A0A1D7QFH2_9SPHI</name>
<feature type="chain" id="PRO_5009098523" evidence="1">
    <location>
        <begin position="22"/>
        <end position="156"/>
    </location>
</feature>
<keyword evidence="1" id="KW-0732">Signal</keyword>
<dbReference type="AlphaFoldDB" id="A0A1D7QFH2"/>
<dbReference type="EMBL" id="CP017141">
    <property type="protein sequence ID" value="AOM77375.1"/>
    <property type="molecule type" value="Genomic_DNA"/>
</dbReference>
<organism evidence="2 3">
    <name type="scientific">Pedobacter steynii</name>
    <dbReference type="NCBI Taxonomy" id="430522"/>
    <lineage>
        <taxon>Bacteria</taxon>
        <taxon>Pseudomonadati</taxon>
        <taxon>Bacteroidota</taxon>
        <taxon>Sphingobacteriia</taxon>
        <taxon>Sphingobacteriales</taxon>
        <taxon>Sphingobacteriaceae</taxon>
        <taxon>Pedobacter</taxon>
    </lineage>
</organism>
<evidence type="ECO:0000313" key="3">
    <source>
        <dbReference type="Proteomes" id="UP000094313"/>
    </source>
</evidence>
<dbReference type="Proteomes" id="UP000094313">
    <property type="component" value="Chromosome"/>
</dbReference>
<dbReference type="RefSeq" id="WP_069379065.1">
    <property type="nucleotide sequence ID" value="NZ_CP017141.1"/>
</dbReference>
<dbReference type="OrthoDB" id="799019at2"/>
<dbReference type="KEGG" id="psty:BFS30_09480"/>
<evidence type="ECO:0000256" key="1">
    <source>
        <dbReference type="SAM" id="SignalP"/>
    </source>
</evidence>
<protein>
    <submittedName>
        <fullName evidence="2">Uncharacterized protein</fullName>
    </submittedName>
</protein>
<gene>
    <name evidence="2" type="ORF">BFS30_09480</name>
</gene>